<dbReference type="GO" id="GO:0006811">
    <property type="term" value="P:monoatomic ion transport"/>
    <property type="evidence" value="ECO:0007669"/>
    <property type="project" value="UniProtKB-KW"/>
</dbReference>
<dbReference type="Pfam" id="PF05631">
    <property type="entry name" value="MFS_5"/>
    <property type="match status" value="2"/>
</dbReference>
<evidence type="ECO:0000256" key="10">
    <source>
        <dbReference type="ARBA" id="ARBA00030646"/>
    </source>
</evidence>
<dbReference type="GO" id="GO:0005886">
    <property type="term" value="C:plasma membrane"/>
    <property type="evidence" value="ECO:0007669"/>
    <property type="project" value="UniProtKB-SubCell"/>
</dbReference>
<evidence type="ECO:0000256" key="4">
    <source>
        <dbReference type="ARBA" id="ARBA00022448"/>
    </source>
</evidence>
<feature type="transmembrane region" description="Helical" evidence="13">
    <location>
        <begin position="324"/>
        <end position="343"/>
    </location>
</feature>
<keyword evidence="14" id="KW-0732">Signal</keyword>
<feature type="transmembrane region" description="Helical" evidence="13">
    <location>
        <begin position="117"/>
        <end position="134"/>
    </location>
</feature>
<keyword evidence="4" id="KW-0813">Transport</keyword>
<feature type="transmembrane region" description="Helical" evidence="13">
    <location>
        <begin position="212"/>
        <end position="232"/>
    </location>
</feature>
<keyword evidence="8" id="KW-0406">Ion transport</keyword>
<accession>W9CIG8</accession>
<evidence type="ECO:0000256" key="1">
    <source>
        <dbReference type="ARBA" id="ARBA00003019"/>
    </source>
</evidence>
<keyword evidence="9 13" id="KW-0472">Membrane</keyword>
<dbReference type="EMBL" id="AYSA01000256">
    <property type="protein sequence ID" value="ESZ94295.1"/>
    <property type="molecule type" value="Genomic_DNA"/>
</dbReference>
<comment type="caution">
    <text evidence="15">The sequence shown here is derived from an EMBL/GenBank/DDBJ whole genome shotgun (WGS) entry which is preliminary data.</text>
</comment>
<feature type="transmembrane region" description="Helical" evidence="13">
    <location>
        <begin position="53"/>
        <end position="74"/>
    </location>
</feature>
<protein>
    <recommendedName>
        <fullName evidence="3">Molybdate-anion transporter</fullName>
    </recommendedName>
    <alternativeName>
        <fullName evidence="10">Major facilitator superfamily domain-containing protein 5</fullName>
    </alternativeName>
    <alternativeName>
        <fullName evidence="11">Molybdate transporter 2 homolog</fullName>
    </alternativeName>
</protein>
<evidence type="ECO:0000256" key="7">
    <source>
        <dbReference type="ARBA" id="ARBA00022989"/>
    </source>
</evidence>
<feature type="transmembrane region" description="Helical" evidence="13">
    <location>
        <begin position="140"/>
        <end position="158"/>
    </location>
</feature>
<feature type="transmembrane region" description="Helical" evidence="13">
    <location>
        <begin position="378"/>
        <end position="400"/>
    </location>
</feature>
<dbReference type="HOGENOM" id="CLU_034007_2_0_1"/>
<name>W9CIG8_SCLBF</name>
<feature type="region of interest" description="Disordered" evidence="12">
    <location>
        <begin position="243"/>
        <end position="263"/>
    </location>
</feature>
<dbReference type="GO" id="GO:0015098">
    <property type="term" value="F:molybdate ion transmembrane transporter activity"/>
    <property type="evidence" value="ECO:0007669"/>
    <property type="project" value="InterPro"/>
</dbReference>
<dbReference type="InterPro" id="IPR008509">
    <property type="entry name" value="MOT2/MFSD5"/>
</dbReference>
<evidence type="ECO:0000256" key="8">
    <source>
        <dbReference type="ARBA" id="ARBA00023065"/>
    </source>
</evidence>
<organism evidence="15 16">
    <name type="scientific">Sclerotinia borealis (strain F-4128)</name>
    <dbReference type="NCBI Taxonomy" id="1432307"/>
    <lineage>
        <taxon>Eukaryota</taxon>
        <taxon>Fungi</taxon>
        <taxon>Dikarya</taxon>
        <taxon>Ascomycota</taxon>
        <taxon>Pezizomycotina</taxon>
        <taxon>Leotiomycetes</taxon>
        <taxon>Helotiales</taxon>
        <taxon>Sclerotiniaceae</taxon>
        <taxon>Sclerotinia</taxon>
    </lineage>
</organism>
<comment type="subcellular location">
    <subcellularLocation>
        <location evidence="2">Cell membrane</location>
        <topology evidence="2">Multi-pass membrane protein</topology>
    </subcellularLocation>
</comment>
<feature type="transmembrane region" description="Helical" evidence="13">
    <location>
        <begin position="355"/>
        <end position="372"/>
    </location>
</feature>
<feature type="transmembrane region" description="Helical" evidence="13">
    <location>
        <begin position="412"/>
        <end position="432"/>
    </location>
</feature>
<feature type="signal peptide" evidence="14">
    <location>
        <begin position="1"/>
        <end position="21"/>
    </location>
</feature>
<comment type="function">
    <text evidence="1">Mediates high-affinity intracellular uptake of the rare oligo-element molybdenum.</text>
</comment>
<dbReference type="SUPFAM" id="SSF103473">
    <property type="entry name" value="MFS general substrate transporter"/>
    <property type="match status" value="1"/>
</dbReference>
<dbReference type="PANTHER" id="PTHR23516">
    <property type="entry name" value="SAM (S-ADENOSYL METHIONINE) TRANSPORTER"/>
    <property type="match status" value="1"/>
</dbReference>
<dbReference type="PANTHER" id="PTHR23516:SF1">
    <property type="entry name" value="MOLYBDATE-ANION TRANSPORTER"/>
    <property type="match status" value="1"/>
</dbReference>
<feature type="compositionally biased region" description="Low complexity" evidence="12">
    <location>
        <begin position="246"/>
        <end position="260"/>
    </location>
</feature>
<dbReference type="Gene3D" id="1.20.1250.20">
    <property type="entry name" value="MFS general substrate transporter like domains"/>
    <property type="match status" value="2"/>
</dbReference>
<keyword evidence="16" id="KW-1185">Reference proteome</keyword>
<evidence type="ECO:0000313" key="16">
    <source>
        <dbReference type="Proteomes" id="UP000019487"/>
    </source>
</evidence>
<feature type="chain" id="PRO_5004920486" description="Molybdate-anion transporter" evidence="14">
    <location>
        <begin position="22"/>
        <end position="464"/>
    </location>
</feature>
<dbReference type="OrthoDB" id="263957at2759"/>
<feature type="transmembrane region" description="Helical" evidence="13">
    <location>
        <begin position="283"/>
        <end position="304"/>
    </location>
</feature>
<evidence type="ECO:0000256" key="9">
    <source>
        <dbReference type="ARBA" id="ARBA00023136"/>
    </source>
</evidence>
<feature type="transmembrane region" description="Helical" evidence="13">
    <location>
        <begin position="438"/>
        <end position="461"/>
    </location>
</feature>
<sequence>MNFYDCAFLVLISACALLTWRQYRMKEESAEDKKDTDVATPLAKAEASRFTKLFLTVYCLVMASDWLQGPYVYSLYKDQFGLDEKIVALLFTTGFLSGGISGYFVGSFADKYGRKSACLVFCLTYSLSCFSTLFPSTAILFVGRIFGGLSTSLMFSAFESWMVTEYHKRNIQKAGMSLSSLFGVMSTLNSVMAILSGVFSEWLVQVTDDRRMPFMASAGLLGISAYIISMYWTENYGDSAITPQKSTSSASSTSPNANSPFRIPKAPLPTTSVLSLIFTNPRIFTLGLASCFFEGSMYLFVFFWTPFLKATQPSPSAPPLPLGMIFASFMSSVMLGSLIFTHLSSTFQSLTHTRLLTIVFAISSISLLFPLLTNNQHYTFYAFCVFEAMVGMYFPSVGSLKGKWVEDGVRARVYGILRVPLNVFVVVSLALVREGEEYRRGVFLVCGGLLVAVSGVFYRFVRES</sequence>
<dbReference type="STRING" id="1432307.W9CIG8"/>
<dbReference type="CDD" id="cd17487">
    <property type="entry name" value="MFS_MFSD5_like"/>
    <property type="match status" value="1"/>
</dbReference>
<keyword evidence="6 13" id="KW-0812">Transmembrane</keyword>
<dbReference type="AlphaFoldDB" id="W9CIG8"/>
<evidence type="ECO:0000256" key="3">
    <source>
        <dbReference type="ARBA" id="ARBA00021242"/>
    </source>
</evidence>
<gene>
    <name evidence="15" type="ORF">SBOR_5291</name>
</gene>
<dbReference type="InterPro" id="IPR036259">
    <property type="entry name" value="MFS_trans_sf"/>
</dbReference>
<dbReference type="Proteomes" id="UP000019487">
    <property type="component" value="Unassembled WGS sequence"/>
</dbReference>
<evidence type="ECO:0000256" key="2">
    <source>
        <dbReference type="ARBA" id="ARBA00004651"/>
    </source>
</evidence>
<evidence type="ECO:0000256" key="5">
    <source>
        <dbReference type="ARBA" id="ARBA00022475"/>
    </source>
</evidence>
<proteinExistence type="predicted"/>
<feature type="transmembrane region" description="Helical" evidence="13">
    <location>
        <begin position="178"/>
        <end position="200"/>
    </location>
</feature>
<evidence type="ECO:0000256" key="13">
    <source>
        <dbReference type="SAM" id="Phobius"/>
    </source>
</evidence>
<reference evidence="15 16" key="1">
    <citation type="journal article" date="2014" name="Genome Announc.">
        <title>Draft genome sequence of Sclerotinia borealis, a psychrophilic plant pathogenic fungus.</title>
        <authorList>
            <person name="Mardanov A.V."/>
            <person name="Beletsky A.V."/>
            <person name="Kadnikov V.V."/>
            <person name="Ignatov A.N."/>
            <person name="Ravin N.V."/>
        </authorList>
    </citation>
    <scope>NUCLEOTIDE SEQUENCE [LARGE SCALE GENOMIC DNA]</scope>
    <source>
        <strain evidence="16">F-4157</strain>
    </source>
</reference>
<evidence type="ECO:0000256" key="6">
    <source>
        <dbReference type="ARBA" id="ARBA00022692"/>
    </source>
</evidence>
<feature type="transmembrane region" description="Helical" evidence="13">
    <location>
        <begin position="86"/>
        <end position="105"/>
    </location>
</feature>
<evidence type="ECO:0000256" key="11">
    <source>
        <dbReference type="ARBA" id="ARBA00032555"/>
    </source>
</evidence>
<keyword evidence="5" id="KW-1003">Cell membrane</keyword>
<evidence type="ECO:0000313" key="15">
    <source>
        <dbReference type="EMBL" id="ESZ94295.1"/>
    </source>
</evidence>
<keyword evidence="7 13" id="KW-1133">Transmembrane helix</keyword>
<evidence type="ECO:0000256" key="14">
    <source>
        <dbReference type="SAM" id="SignalP"/>
    </source>
</evidence>
<evidence type="ECO:0000256" key="12">
    <source>
        <dbReference type="SAM" id="MobiDB-lite"/>
    </source>
</evidence>